<feature type="compositionally biased region" description="Polar residues" evidence="1">
    <location>
        <begin position="52"/>
        <end position="67"/>
    </location>
</feature>
<evidence type="ECO:0000256" key="1">
    <source>
        <dbReference type="SAM" id="MobiDB-lite"/>
    </source>
</evidence>
<reference evidence="3" key="2">
    <citation type="submission" date="2009-11" db="EMBL/GenBank/DDBJ databases">
        <title>The Genome Sequence of Allomyces macrogynus strain ATCC 38327.</title>
        <authorList>
            <consortium name="The Broad Institute Genome Sequencing Platform"/>
            <person name="Russ C."/>
            <person name="Cuomo C."/>
            <person name="Shea T."/>
            <person name="Young S.K."/>
            <person name="Zeng Q."/>
            <person name="Koehrsen M."/>
            <person name="Haas B."/>
            <person name="Borodovsky M."/>
            <person name="Guigo R."/>
            <person name="Alvarado L."/>
            <person name="Berlin A."/>
            <person name="Borenstein D."/>
            <person name="Chen Z."/>
            <person name="Engels R."/>
            <person name="Freedman E."/>
            <person name="Gellesch M."/>
            <person name="Goldberg J."/>
            <person name="Griggs A."/>
            <person name="Gujja S."/>
            <person name="Heiman D."/>
            <person name="Hepburn T."/>
            <person name="Howarth C."/>
            <person name="Jen D."/>
            <person name="Larson L."/>
            <person name="Lewis B."/>
            <person name="Mehta T."/>
            <person name="Park D."/>
            <person name="Pearson M."/>
            <person name="Roberts A."/>
            <person name="Saif S."/>
            <person name="Shenoy N."/>
            <person name="Sisk P."/>
            <person name="Stolte C."/>
            <person name="Sykes S."/>
            <person name="Walk T."/>
            <person name="White J."/>
            <person name="Yandava C."/>
            <person name="Burger G."/>
            <person name="Gray M.W."/>
            <person name="Holland P.W.H."/>
            <person name="King N."/>
            <person name="Lang F.B.F."/>
            <person name="Roger A.J."/>
            <person name="Ruiz-Trillo I."/>
            <person name="Lander E."/>
            <person name="Nusbaum C."/>
        </authorList>
    </citation>
    <scope>NUCLEOTIDE SEQUENCE [LARGE SCALE GENOMIC DNA]</scope>
    <source>
        <strain evidence="3">ATCC 38327</strain>
    </source>
</reference>
<name>A0A0L0T9N0_ALLM3</name>
<dbReference type="VEuPathDB" id="FungiDB:AMAG_15670"/>
<proteinExistence type="predicted"/>
<keyword evidence="3" id="KW-1185">Reference proteome</keyword>
<dbReference type="Proteomes" id="UP000054350">
    <property type="component" value="Unassembled WGS sequence"/>
</dbReference>
<feature type="region of interest" description="Disordered" evidence="1">
    <location>
        <begin position="50"/>
        <end position="77"/>
    </location>
</feature>
<reference evidence="2 3" key="1">
    <citation type="submission" date="2009-11" db="EMBL/GenBank/DDBJ databases">
        <title>Annotation of Allomyces macrogynus ATCC 38327.</title>
        <authorList>
            <consortium name="The Broad Institute Genome Sequencing Platform"/>
            <person name="Russ C."/>
            <person name="Cuomo C."/>
            <person name="Burger G."/>
            <person name="Gray M.W."/>
            <person name="Holland P.W.H."/>
            <person name="King N."/>
            <person name="Lang F.B.F."/>
            <person name="Roger A.J."/>
            <person name="Ruiz-Trillo I."/>
            <person name="Young S.K."/>
            <person name="Zeng Q."/>
            <person name="Gargeya S."/>
            <person name="Fitzgerald M."/>
            <person name="Haas B."/>
            <person name="Abouelleil A."/>
            <person name="Alvarado L."/>
            <person name="Arachchi H.M."/>
            <person name="Berlin A."/>
            <person name="Chapman S.B."/>
            <person name="Gearin G."/>
            <person name="Goldberg J."/>
            <person name="Griggs A."/>
            <person name="Gujja S."/>
            <person name="Hansen M."/>
            <person name="Heiman D."/>
            <person name="Howarth C."/>
            <person name="Larimer J."/>
            <person name="Lui A."/>
            <person name="MacDonald P.J.P."/>
            <person name="McCowen C."/>
            <person name="Montmayeur A."/>
            <person name="Murphy C."/>
            <person name="Neiman D."/>
            <person name="Pearson M."/>
            <person name="Priest M."/>
            <person name="Roberts A."/>
            <person name="Saif S."/>
            <person name="Shea T."/>
            <person name="Sisk P."/>
            <person name="Stolte C."/>
            <person name="Sykes S."/>
            <person name="Wortman J."/>
            <person name="Nusbaum C."/>
            <person name="Birren B."/>
        </authorList>
    </citation>
    <scope>NUCLEOTIDE SEQUENCE [LARGE SCALE GENOMIC DNA]</scope>
    <source>
        <strain evidence="2 3">ATCC 38327</strain>
    </source>
</reference>
<dbReference type="EMBL" id="GG745372">
    <property type="protein sequence ID" value="KNE71436.1"/>
    <property type="molecule type" value="Genomic_DNA"/>
</dbReference>
<evidence type="ECO:0000313" key="2">
    <source>
        <dbReference type="EMBL" id="KNE71436.1"/>
    </source>
</evidence>
<sequence length="390" mass="40526">MPFDACRASHHQSSDMNSIQLEAFLSWAFVPVDDDHFRETPTRLAAFRQRVDSPTISTNEDGVQQGNHAAPGNDFSNQAANDSGIALLRLIHACSSNSTANPPANDPLLWTRPDDEDDAGPAALYLAAPPGHLLTGPIVVMSNARHVEYSVAGEGHVPTTGTGVTELPFEYQSTLTAVWCAPADEDGSWWQRVAVPVESPVRAVRLKFVSLPRDEKDIFILRYISVPEPTAAAPPAARLATGSAGAAMALLSSMMGGVGGGPAMPGPAPMMAMLAARMQGVALGGGVPSAPLPMPSPPAAVVPEAVAPPPAVAVPAAEPATVDPQPGAAEPGLVDQLAPVLAAIARMEANLTAKLDRVVEEVGGLNRRLEVVERAVLGAARVDEMPSGSE</sequence>
<accession>A0A0L0T9N0</accession>
<dbReference type="AlphaFoldDB" id="A0A0L0T9N0"/>
<protein>
    <submittedName>
        <fullName evidence="2">Uncharacterized protein</fullName>
    </submittedName>
</protein>
<evidence type="ECO:0000313" key="3">
    <source>
        <dbReference type="Proteomes" id="UP000054350"/>
    </source>
</evidence>
<gene>
    <name evidence="2" type="ORF">AMAG_15670</name>
</gene>
<organism evidence="2 3">
    <name type="scientific">Allomyces macrogynus (strain ATCC 38327)</name>
    <name type="common">Allomyces javanicus var. macrogynus</name>
    <dbReference type="NCBI Taxonomy" id="578462"/>
    <lineage>
        <taxon>Eukaryota</taxon>
        <taxon>Fungi</taxon>
        <taxon>Fungi incertae sedis</taxon>
        <taxon>Blastocladiomycota</taxon>
        <taxon>Blastocladiomycetes</taxon>
        <taxon>Blastocladiales</taxon>
        <taxon>Blastocladiaceae</taxon>
        <taxon>Allomyces</taxon>
    </lineage>
</organism>